<dbReference type="EMBL" id="PJQD01000060">
    <property type="protein sequence ID" value="POY72042.1"/>
    <property type="molecule type" value="Genomic_DNA"/>
</dbReference>
<comment type="similarity">
    <text evidence="6">Belongs to the MPP10 family.</text>
</comment>
<comment type="subcellular location">
    <subcellularLocation>
        <location evidence="1">Nucleus</location>
        <location evidence="1">Nucleolus</location>
    </subcellularLocation>
</comment>
<feature type="region of interest" description="Disordered" evidence="7">
    <location>
        <begin position="823"/>
        <end position="851"/>
    </location>
</feature>
<dbReference type="PANTHER" id="PTHR17039:SF0">
    <property type="entry name" value="U3 SMALL NUCLEOLAR RIBONUCLEOPROTEIN PROTEIN MPP10"/>
    <property type="match status" value="1"/>
</dbReference>
<dbReference type="OrthoDB" id="445326at2759"/>
<keyword evidence="9" id="KW-1185">Reference proteome</keyword>
<feature type="compositionally biased region" description="Acidic residues" evidence="7">
    <location>
        <begin position="560"/>
        <end position="578"/>
    </location>
</feature>
<accession>A0A2S5B5I6</accession>
<feature type="compositionally biased region" description="Acidic residues" evidence="7">
    <location>
        <begin position="372"/>
        <end position="384"/>
    </location>
</feature>
<feature type="region of interest" description="Disordered" evidence="7">
    <location>
        <begin position="189"/>
        <end position="609"/>
    </location>
</feature>
<dbReference type="InterPro" id="IPR012173">
    <property type="entry name" value="Mpp10"/>
</dbReference>
<feature type="compositionally biased region" description="Acidic residues" evidence="7">
    <location>
        <begin position="191"/>
        <end position="242"/>
    </location>
</feature>
<feature type="compositionally biased region" description="Basic residues" evidence="7">
    <location>
        <begin position="1"/>
        <end position="12"/>
    </location>
</feature>
<evidence type="ECO:0000256" key="3">
    <source>
        <dbReference type="ARBA" id="ARBA00022552"/>
    </source>
</evidence>
<dbReference type="GO" id="GO:0034457">
    <property type="term" value="C:Mpp10 complex"/>
    <property type="evidence" value="ECO:0007669"/>
    <property type="project" value="InterPro"/>
</dbReference>
<feature type="compositionally biased region" description="Acidic residues" evidence="7">
    <location>
        <begin position="341"/>
        <end position="357"/>
    </location>
</feature>
<evidence type="ECO:0000256" key="6">
    <source>
        <dbReference type="ARBA" id="ARBA00029455"/>
    </source>
</evidence>
<feature type="compositionally biased region" description="Acidic residues" evidence="7">
    <location>
        <begin position="259"/>
        <end position="269"/>
    </location>
</feature>
<organism evidence="8 9">
    <name type="scientific">Rhodotorula taiwanensis</name>
    <dbReference type="NCBI Taxonomy" id="741276"/>
    <lineage>
        <taxon>Eukaryota</taxon>
        <taxon>Fungi</taxon>
        <taxon>Dikarya</taxon>
        <taxon>Basidiomycota</taxon>
        <taxon>Pucciniomycotina</taxon>
        <taxon>Microbotryomycetes</taxon>
        <taxon>Sporidiobolales</taxon>
        <taxon>Sporidiobolaceae</taxon>
        <taxon>Rhodotorula</taxon>
    </lineage>
</organism>
<evidence type="ECO:0000313" key="9">
    <source>
        <dbReference type="Proteomes" id="UP000237144"/>
    </source>
</evidence>
<dbReference type="PANTHER" id="PTHR17039">
    <property type="entry name" value="U3 SMALL NUCLEOLAR RIBONUCLEOPROTEIN PROTEIN MPP10"/>
    <property type="match status" value="1"/>
</dbReference>
<dbReference type="GO" id="GO:0005732">
    <property type="term" value="C:sno(s)RNA-containing ribonucleoprotein complex"/>
    <property type="evidence" value="ECO:0007669"/>
    <property type="project" value="InterPro"/>
</dbReference>
<feature type="compositionally biased region" description="Low complexity" evidence="7">
    <location>
        <begin position="120"/>
        <end position="138"/>
    </location>
</feature>
<comment type="caution">
    <text evidence="8">The sequence shown here is derived from an EMBL/GenBank/DDBJ whole genome shotgun (WGS) entry which is preliminary data.</text>
</comment>
<feature type="compositionally biased region" description="Basic and acidic residues" evidence="7">
    <location>
        <begin position="19"/>
        <end position="29"/>
    </location>
</feature>
<feature type="compositionally biased region" description="Acidic residues" evidence="7">
    <location>
        <begin position="510"/>
        <end position="550"/>
    </location>
</feature>
<dbReference type="GO" id="GO:0006364">
    <property type="term" value="P:rRNA processing"/>
    <property type="evidence" value="ECO:0007669"/>
    <property type="project" value="UniProtKB-KW"/>
</dbReference>
<protein>
    <submittedName>
        <fullName evidence="8">Uncharacterized protein</fullName>
    </submittedName>
</protein>
<evidence type="ECO:0000313" key="8">
    <source>
        <dbReference type="EMBL" id="POY72042.1"/>
    </source>
</evidence>
<dbReference type="STRING" id="741276.A0A2S5B5I6"/>
<reference evidence="8 9" key="1">
    <citation type="journal article" date="2018" name="Front. Microbiol.">
        <title>Prospects for Fungal Bioremediation of Acidic Radioactive Waste Sites: Characterization and Genome Sequence of Rhodotorula taiwanensis MD1149.</title>
        <authorList>
            <person name="Tkavc R."/>
            <person name="Matrosova V.Y."/>
            <person name="Grichenko O.E."/>
            <person name="Gostincar C."/>
            <person name="Volpe R.P."/>
            <person name="Klimenkova P."/>
            <person name="Gaidamakova E.K."/>
            <person name="Zhou C.E."/>
            <person name="Stewart B.J."/>
            <person name="Lyman M.G."/>
            <person name="Malfatti S.A."/>
            <person name="Rubinfeld B."/>
            <person name="Courtot M."/>
            <person name="Singh J."/>
            <person name="Dalgard C.L."/>
            <person name="Hamilton T."/>
            <person name="Frey K.G."/>
            <person name="Gunde-Cimerman N."/>
            <person name="Dugan L."/>
            <person name="Daly M.J."/>
        </authorList>
    </citation>
    <scope>NUCLEOTIDE SEQUENCE [LARGE SCALE GENOMIC DNA]</scope>
    <source>
        <strain evidence="8 9">MD1149</strain>
    </source>
</reference>
<feature type="compositionally biased region" description="Basic and acidic residues" evidence="7">
    <location>
        <begin position="469"/>
        <end position="485"/>
    </location>
</feature>
<feature type="region of interest" description="Disordered" evidence="7">
    <location>
        <begin position="1"/>
        <end position="57"/>
    </location>
</feature>
<feature type="compositionally biased region" description="Basic residues" evidence="7">
    <location>
        <begin position="834"/>
        <end position="848"/>
    </location>
</feature>
<evidence type="ECO:0000256" key="4">
    <source>
        <dbReference type="ARBA" id="ARBA00023242"/>
    </source>
</evidence>
<dbReference type="Proteomes" id="UP000237144">
    <property type="component" value="Unassembled WGS sequence"/>
</dbReference>
<keyword evidence="2" id="KW-0690">Ribosome biogenesis</keyword>
<evidence type="ECO:0000256" key="7">
    <source>
        <dbReference type="SAM" id="MobiDB-lite"/>
    </source>
</evidence>
<feature type="region of interest" description="Disordered" evidence="7">
    <location>
        <begin position="886"/>
        <end position="923"/>
    </location>
</feature>
<proteinExistence type="inferred from homology"/>
<name>A0A2S5B5I6_9BASI</name>
<sequence>MPGLKPARRSPTKRSSPTKADKGKGKQPDESTVAAPNGSAASPSALKKAQNGTTDAVEDQNELLRLAELVAQNAHLLVRGRGDEQLASQARQILKRSFDQAVESEASAFPHLSTLLDSLAPSAGPSTRSRSAAAAAGSLVEDAEPDFKLEATPIPELTVDGGMDDEMIWEQMELRGKTVDGLMEAMFGQGADDEDEEGASGDEMEDEDDEDEAMYGGEFDDEEEDEEEEGSEDEDVDPDDIPEAAKEEYFRRLQGGESSDVEADSADEDNSAKRDPLTDESSALNLDNFDGDSKSRRKERTARSSGPPSAVDDQFFSLADFHRDADEGEYEMNKLLRGEVPSDDEDDFGDDDGEGEGGIDLFAPVDGLGGDGDGDDSDEEEGDLDVGGMMYRDFFDPPARSGDARNKKGAAAKGAKGAKGKGKGKEAAKPALKSKQAAAAATEGDDTELADDPEAPPAKKAKRGVRFSDAVKVKEIPHRLAEKKRLQSLLENGGEVDDEEMLKQLVAGSDSEEDGEDDGELEGDDDGEELSFGDDAAEMDLDGFGDEEMDQPGSGSGSGDDVDDDDEEEQEEEDDIAEGAEAIDRFKTELFDDEPEEDDKTKNMSRHERRLLQLSSQIASLEQENVGPKDWATLGEAQSRDRPVNSLLEEDLEFERMGKVAPTVTEETTRSIEDLIKQRILAHQFDDVERRVAVDPNQFLPSRYLELQDSKSQKSLAEVYEDEFRDQREREQGNEVVQEIDKDLMNRHDEIEALFEDLAARLDALSNAHFTPKAPKPSITTVSNLPSISVESALPTSHSTSALLAPEEVYSTSDAKQHSALAVDAADLTPAQKKAARQKSRADRKHKAEKAERILAARDKKRGVRGEKDAAERALVGVKGVTVIGKGGKEKKDAGGAAGGKKRKRGDADGLGAAQPTSVGLKL</sequence>
<feature type="compositionally biased region" description="Basic and acidic residues" evidence="7">
    <location>
        <begin position="320"/>
        <end position="337"/>
    </location>
</feature>
<gene>
    <name evidence="8" type="ORF">BMF94_4912</name>
</gene>
<keyword evidence="4" id="KW-0539">Nucleus</keyword>
<feature type="compositionally biased region" description="Low complexity" evidence="7">
    <location>
        <begin position="34"/>
        <end position="45"/>
    </location>
</feature>
<keyword evidence="3" id="KW-0698">rRNA processing</keyword>
<feature type="compositionally biased region" description="Acidic residues" evidence="7">
    <location>
        <begin position="443"/>
        <end position="454"/>
    </location>
</feature>
<dbReference type="AlphaFoldDB" id="A0A2S5B5I6"/>
<keyword evidence="5" id="KW-0687">Ribonucleoprotein</keyword>
<feature type="compositionally biased region" description="Low complexity" evidence="7">
    <location>
        <begin position="429"/>
        <end position="442"/>
    </location>
</feature>
<feature type="region of interest" description="Disordered" evidence="7">
    <location>
        <begin position="120"/>
        <end position="139"/>
    </location>
</feature>
<evidence type="ECO:0000256" key="5">
    <source>
        <dbReference type="ARBA" id="ARBA00023274"/>
    </source>
</evidence>
<evidence type="ECO:0000256" key="2">
    <source>
        <dbReference type="ARBA" id="ARBA00022517"/>
    </source>
</evidence>
<dbReference type="Pfam" id="PF04006">
    <property type="entry name" value="Mpp10"/>
    <property type="match status" value="2"/>
</dbReference>
<evidence type="ECO:0000256" key="1">
    <source>
        <dbReference type="ARBA" id="ARBA00004604"/>
    </source>
</evidence>
<dbReference type="GO" id="GO:0032040">
    <property type="term" value="C:small-subunit processome"/>
    <property type="evidence" value="ECO:0007669"/>
    <property type="project" value="TreeGrafter"/>
</dbReference>